<protein>
    <submittedName>
        <fullName evidence="1">Uncharacterized protein</fullName>
    </submittedName>
</protein>
<accession>A0A1T5AJT7</accession>
<dbReference type="EMBL" id="FUYL01000002">
    <property type="protein sequence ID" value="SKB35216.1"/>
    <property type="molecule type" value="Genomic_DNA"/>
</dbReference>
<dbReference type="PROSITE" id="PS51257">
    <property type="entry name" value="PROKAR_LIPOPROTEIN"/>
    <property type="match status" value="1"/>
</dbReference>
<evidence type="ECO:0000313" key="1">
    <source>
        <dbReference type="EMBL" id="SKB35216.1"/>
    </source>
</evidence>
<reference evidence="2" key="1">
    <citation type="submission" date="2017-02" db="EMBL/GenBank/DDBJ databases">
        <authorList>
            <person name="Varghese N."/>
            <person name="Submissions S."/>
        </authorList>
    </citation>
    <scope>NUCLEOTIDE SEQUENCE [LARGE SCALE GENOMIC DNA]</scope>
    <source>
        <strain evidence="2">DSM 23546</strain>
    </source>
</reference>
<name>A0A1T5AJT7_9FLAO</name>
<keyword evidence="2" id="KW-1185">Reference proteome</keyword>
<dbReference type="AlphaFoldDB" id="A0A1T5AJT7"/>
<evidence type="ECO:0000313" key="2">
    <source>
        <dbReference type="Proteomes" id="UP000190339"/>
    </source>
</evidence>
<organism evidence="1 2">
    <name type="scientific">Maribacter arcticus</name>
    <dbReference type="NCBI Taxonomy" id="561365"/>
    <lineage>
        <taxon>Bacteria</taxon>
        <taxon>Pseudomonadati</taxon>
        <taxon>Bacteroidota</taxon>
        <taxon>Flavobacteriia</taxon>
        <taxon>Flavobacteriales</taxon>
        <taxon>Flavobacteriaceae</taxon>
        <taxon>Maribacter</taxon>
    </lineage>
</organism>
<proteinExistence type="predicted"/>
<sequence length="67" mass="7541">MKKILLALVLLVATLGCSKSGDEDCSCENIRGYKICVGNDWGWDLDEYRELASDKELTLMQQRSPCN</sequence>
<dbReference type="Proteomes" id="UP000190339">
    <property type="component" value="Unassembled WGS sequence"/>
</dbReference>
<gene>
    <name evidence="1" type="ORF">SAMN05660866_01039</name>
</gene>